<dbReference type="Pfam" id="PF00931">
    <property type="entry name" value="NB-ARC"/>
    <property type="match status" value="1"/>
</dbReference>
<dbReference type="InterPro" id="IPR019734">
    <property type="entry name" value="TPR_rpt"/>
</dbReference>
<evidence type="ECO:0000256" key="1">
    <source>
        <dbReference type="ARBA" id="ARBA00005820"/>
    </source>
</evidence>
<dbReference type="InterPro" id="IPR005158">
    <property type="entry name" value="BTAD"/>
</dbReference>
<dbReference type="Proteomes" id="UP000548476">
    <property type="component" value="Unassembled WGS sequence"/>
</dbReference>
<dbReference type="InterPro" id="IPR016032">
    <property type="entry name" value="Sig_transdc_resp-reg_C-effctor"/>
</dbReference>
<dbReference type="Gene3D" id="1.10.10.10">
    <property type="entry name" value="Winged helix-like DNA-binding domain superfamily/Winged helix DNA-binding domain"/>
    <property type="match status" value="1"/>
</dbReference>
<dbReference type="PRINTS" id="PR00364">
    <property type="entry name" value="DISEASERSIST"/>
</dbReference>
<dbReference type="GO" id="GO:0043531">
    <property type="term" value="F:ADP binding"/>
    <property type="evidence" value="ECO:0007669"/>
    <property type="project" value="InterPro"/>
</dbReference>
<dbReference type="InterPro" id="IPR011990">
    <property type="entry name" value="TPR-like_helical_dom_sf"/>
</dbReference>
<keyword evidence="4" id="KW-0804">Transcription</keyword>
<dbReference type="SUPFAM" id="SSF46894">
    <property type="entry name" value="C-terminal effector domain of the bipartite response regulators"/>
    <property type="match status" value="1"/>
</dbReference>
<dbReference type="PROSITE" id="PS51755">
    <property type="entry name" value="OMPR_PHOB"/>
    <property type="match status" value="1"/>
</dbReference>
<dbReference type="SMART" id="SM00028">
    <property type="entry name" value="TPR"/>
    <property type="match status" value="3"/>
</dbReference>
<evidence type="ECO:0000313" key="7">
    <source>
        <dbReference type="EMBL" id="MBB6037862.1"/>
    </source>
</evidence>
<proteinExistence type="inferred from homology"/>
<keyword evidence="8" id="KW-1185">Reference proteome</keyword>
<dbReference type="SMART" id="SM01043">
    <property type="entry name" value="BTAD"/>
    <property type="match status" value="1"/>
</dbReference>
<dbReference type="SMART" id="SM00862">
    <property type="entry name" value="Trans_reg_C"/>
    <property type="match status" value="1"/>
</dbReference>
<dbReference type="SUPFAM" id="SSF52540">
    <property type="entry name" value="P-loop containing nucleoside triphosphate hydrolases"/>
    <property type="match status" value="1"/>
</dbReference>
<reference evidence="7 8" key="1">
    <citation type="submission" date="2020-08" db="EMBL/GenBank/DDBJ databases">
        <title>Genomic Encyclopedia of Type Strains, Phase IV (KMG-IV): sequencing the most valuable type-strain genomes for metagenomic binning, comparative biology and taxonomic classification.</title>
        <authorList>
            <person name="Goeker M."/>
        </authorList>
    </citation>
    <scope>NUCLEOTIDE SEQUENCE [LARGE SCALE GENOMIC DNA]</scope>
    <source>
        <strain evidence="7 8">YIM 65646</strain>
    </source>
</reference>
<dbReference type="Gene3D" id="3.40.50.300">
    <property type="entry name" value="P-loop containing nucleotide triphosphate hydrolases"/>
    <property type="match status" value="1"/>
</dbReference>
<dbReference type="CDD" id="cd15831">
    <property type="entry name" value="BTAD"/>
    <property type="match status" value="1"/>
</dbReference>
<accession>A0A841FWE9</accession>
<dbReference type="PANTHER" id="PTHR35807:SF1">
    <property type="entry name" value="TRANSCRIPTIONAL REGULATOR REDD"/>
    <property type="match status" value="1"/>
</dbReference>
<name>A0A841FWE9_9ACTN</name>
<comment type="caution">
    <text evidence="7">The sequence shown here is derived from an EMBL/GenBank/DDBJ whole genome shotgun (WGS) entry which is preliminary data.</text>
</comment>
<dbReference type="GO" id="GO:0003677">
    <property type="term" value="F:DNA binding"/>
    <property type="evidence" value="ECO:0007669"/>
    <property type="project" value="UniProtKB-UniRule"/>
</dbReference>
<dbReference type="EMBL" id="JACHGT010000014">
    <property type="protein sequence ID" value="MBB6037862.1"/>
    <property type="molecule type" value="Genomic_DNA"/>
</dbReference>
<dbReference type="InterPro" id="IPR036388">
    <property type="entry name" value="WH-like_DNA-bd_sf"/>
</dbReference>
<evidence type="ECO:0000259" key="6">
    <source>
        <dbReference type="PROSITE" id="PS51755"/>
    </source>
</evidence>
<keyword evidence="2" id="KW-0805">Transcription regulation</keyword>
<dbReference type="PANTHER" id="PTHR35807">
    <property type="entry name" value="TRANSCRIPTIONAL REGULATOR REDD-RELATED"/>
    <property type="match status" value="1"/>
</dbReference>
<dbReference type="InterPro" id="IPR001867">
    <property type="entry name" value="OmpR/PhoB-type_DNA-bd"/>
</dbReference>
<evidence type="ECO:0000256" key="5">
    <source>
        <dbReference type="PROSITE-ProRule" id="PRU01091"/>
    </source>
</evidence>
<dbReference type="RefSeq" id="WP_184790675.1">
    <property type="nucleotide sequence ID" value="NZ_BONT01000065.1"/>
</dbReference>
<gene>
    <name evidence="7" type="ORF">HNR73_005742</name>
</gene>
<dbReference type="GO" id="GO:0000160">
    <property type="term" value="P:phosphorelay signal transduction system"/>
    <property type="evidence" value="ECO:0007669"/>
    <property type="project" value="InterPro"/>
</dbReference>
<dbReference type="InterPro" id="IPR051677">
    <property type="entry name" value="AfsR-DnrI-RedD_regulator"/>
</dbReference>
<keyword evidence="3 5" id="KW-0238">DNA-binding</keyword>
<organism evidence="7 8">
    <name type="scientific">Phytomonospora endophytica</name>
    <dbReference type="NCBI Taxonomy" id="714109"/>
    <lineage>
        <taxon>Bacteria</taxon>
        <taxon>Bacillati</taxon>
        <taxon>Actinomycetota</taxon>
        <taxon>Actinomycetes</taxon>
        <taxon>Micromonosporales</taxon>
        <taxon>Micromonosporaceae</taxon>
        <taxon>Phytomonospora</taxon>
    </lineage>
</organism>
<dbReference type="Pfam" id="PF03704">
    <property type="entry name" value="BTAD"/>
    <property type="match status" value="1"/>
</dbReference>
<sequence>MIEIRMLGPWEVRVEGRQVELPNRLRVALAVLAMSVGRPVPVDHLIAMLWDGDDAGRRPRRTVQTYIARLRRTLGAAAIVSHPAGYVLDAATVDVDVPRFTALVGPGDPLHERENLIEAAALWRGAPFQGLDATRLPEVHASTLIERRLAAIERRVDLDIRDGDPATCVTELLELTAAHPTRESLWVRLLDVLRRCGRHAEALERYETVRRHLAEELGADPGGELRAIHAALLAGQRPQAPVRHQTPTVIPRQLPPDLAAFTGRRDALDLLDPHLSQPTAMPLLTISGPPGVGKTTLAVHWGHQVARRFPDGQLYADLRAYAPSGRPRGAAEVVGGFLEALGVRLRDAPVAEDARFALYRSLLADRAVLVVLDNAREAEQVRRLLPGSARCLTVVTSRERLTGLIAVDGARPVVLDVLSAGEARNLLEKRLGTARVHADLEATALVIGRCAGLPLALAVAAARAALRPGLPMASMARELEPGPGLDGFTDNDLLGDVRSVFSWSYHPLSPAAARLFRLLGTLPGTDVDAIAAASLAGVAESEARQLLRELTDAALITDNGDRYGHHDLLRAYAAERSRAEDTEPERRAALGRLLDHYLRSADAASRVLDPNRAPVTTDAPEFTDREDALTWFDAEHDNLQAAAVRAGTSGFPGHARDLAWTLLPFQSLRGRWDDAVAAHLAAAGAAGDRPDPARDAVIHARLARLHAMRENETAARREISVALALVEGAAPDVCGAVDQHAAQVYDLLGDHASALRHAQSGLARVRGRAHLEARALNQVGWFQANLGDLDAAARSCGEALVVNRAIGNRLGEASTLHSLGLVHRRRGDLAEAARHYAEAAECYREQDVSYSLAVTLRDLGETHAQLGRTGPARDAWQEAATIFAALGRSETHDVEIALKGLP</sequence>
<dbReference type="InterPro" id="IPR027417">
    <property type="entry name" value="P-loop_NTPase"/>
</dbReference>
<dbReference type="GO" id="GO:0006355">
    <property type="term" value="P:regulation of DNA-templated transcription"/>
    <property type="evidence" value="ECO:0007669"/>
    <property type="project" value="InterPro"/>
</dbReference>
<dbReference type="Gene3D" id="1.25.40.10">
    <property type="entry name" value="Tetratricopeptide repeat domain"/>
    <property type="match status" value="2"/>
</dbReference>
<evidence type="ECO:0000256" key="3">
    <source>
        <dbReference type="ARBA" id="ARBA00023125"/>
    </source>
</evidence>
<protein>
    <submittedName>
        <fullName evidence="7">DNA-binding SARP family transcriptional activator/tetratricopeptide (TPR) repeat protein</fullName>
    </submittedName>
</protein>
<feature type="domain" description="OmpR/PhoB-type" evidence="6">
    <location>
        <begin position="1"/>
        <end position="90"/>
    </location>
</feature>
<dbReference type="Pfam" id="PF13424">
    <property type="entry name" value="TPR_12"/>
    <property type="match status" value="1"/>
</dbReference>
<dbReference type="SUPFAM" id="SSF48452">
    <property type="entry name" value="TPR-like"/>
    <property type="match status" value="3"/>
</dbReference>
<dbReference type="InterPro" id="IPR002182">
    <property type="entry name" value="NB-ARC"/>
</dbReference>
<feature type="DNA-binding region" description="OmpR/PhoB-type" evidence="5">
    <location>
        <begin position="1"/>
        <end position="90"/>
    </location>
</feature>
<evidence type="ECO:0000256" key="2">
    <source>
        <dbReference type="ARBA" id="ARBA00023015"/>
    </source>
</evidence>
<comment type="similarity">
    <text evidence="1">Belongs to the AfsR/DnrI/RedD regulatory family.</text>
</comment>
<evidence type="ECO:0000256" key="4">
    <source>
        <dbReference type="ARBA" id="ARBA00023163"/>
    </source>
</evidence>
<evidence type="ECO:0000313" key="8">
    <source>
        <dbReference type="Proteomes" id="UP000548476"/>
    </source>
</evidence>
<dbReference type="AlphaFoldDB" id="A0A841FWE9"/>
<dbReference type="Pfam" id="PF00486">
    <property type="entry name" value="Trans_reg_C"/>
    <property type="match status" value="1"/>
</dbReference>